<dbReference type="PANTHER" id="PTHR35908">
    <property type="entry name" value="HYPOTHETICAL FUSION PROTEIN"/>
    <property type="match status" value="1"/>
</dbReference>
<sequence>MIAELQCVVLDCPDPARLAGFYRSLLGGRVNQVDRRWALDESWATLHTAAGPVLAFQRVADHRPPRWPDPERPQQFHLDFGVPDLDVAESEVVAAGATVLDDGAGSDRPWRIYADPAGHPFCLVKHGTSGN</sequence>
<dbReference type="PROSITE" id="PS51819">
    <property type="entry name" value="VOC"/>
    <property type="match status" value="1"/>
</dbReference>
<dbReference type="InterPro" id="IPR029068">
    <property type="entry name" value="Glyas_Bleomycin-R_OHBP_Dase"/>
</dbReference>
<proteinExistence type="predicted"/>
<reference evidence="2 3" key="1">
    <citation type="submission" date="2023-03" db="EMBL/GenBank/DDBJ databases">
        <title>Isolation and description of six Streptomyces strains from soil environments, able to metabolize different microbial glucans.</title>
        <authorList>
            <person name="Widen T."/>
            <person name="Larsbrink J."/>
        </authorList>
    </citation>
    <scope>NUCLEOTIDE SEQUENCE [LARGE SCALE GENOMIC DNA]</scope>
    <source>
        <strain evidence="2 3">Mut2</strain>
    </source>
</reference>
<name>A0ABY9HY88_9ACTN</name>
<dbReference type="Pfam" id="PF18029">
    <property type="entry name" value="Glyoxalase_6"/>
    <property type="match status" value="1"/>
</dbReference>
<protein>
    <submittedName>
        <fullName evidence="2">VOC family protein</fullName>
    </submittedName>
</protein>
<gene>
    <name evidence="2" type="ORF">P8A22_05680</name>
</gene>
<accession>A0ABY9HY88</accession>
<dbReference type="InterPro" id="IPR037523">
    <property type="entry name" value="VOC_core"/>
</dbReference>
<dbReference type="InterPro" id="IPR041581">
    <property type="entry name" value="Glyoxalase_6"/>
</dbReference>
<dbReference type="RefSeq" id="WP_306086129.1">
    <property type="nucleotide sequence ID" value="NZ_CP120992.1"/>
</dbReference>
<evidence type="ECO:0000313" key="2">
    <source>
        <dbReference type="EMBL" id="WLQ39547.1"/>
    </source>
</evidence>
<feature type="domain" description="VOC" evidence="1">
    <location>
        <begin position="4"/>
        <end position="126"/>
    </location>
</feature>
<dbReference type="PANTHER" id="PTHR35908:SF1">
    <property type="entry name" value="CONSERVED PROTEIN"/>
    <property type="match status" value="1"/>
</dbReference>
<keyword evidence="3" id="KW-1185">Reference proteome</keyword>
<organism evidence="2 3">
    <name type="scientific">Streptomyces laculatispora</name>
    <dbReference type="NCBI Taxonomy" id="887464"/>
    <lineage>
        <taxon>Bacteria</taxon>
        <taxon>Bacillati</taxon>
        <taxon>Actinomycetota</taxon>
        <taxon>Actinomycetes</taxon>
        <taxon>Kitasatosporales</taxon>
        <taxon>Streptomycetaceae</taxon>
        <taxon>Streptomyces</taxon>
    </lineage>
</organism>
<evidence type="ECO:0000313" key="3">
    <source>
        <dbReference type="Proteomes" id="UP001229952"/>
    </source>
</evidence>
<dbReference type="Proteomes" id="UP001229952">
    <property type="component" value="Chromosome"/>
</dbReference>
<dbReference type="SUPFAM" id="SSF54593">
    <property type="entry name" value="Glyoxalase/Bleomycin resistance protein/Dihydroxybiphenyl dioxygenase"/>
    <property type="match status" value="1"/>
</dbReference>
<dbReference type="Gene3D" id="3.10.180.10">
    <property type="entry name" value="2,3-Dihydroxybiphenyl 1,2-Dioxygenase, domain 1"/>
    <property type="match status" value="1"/>
</dbReference>
<dbReference type="CDD" id="cd06587">
    <property type="entry name" value="VOC"/>
    <property type="match status" value="1"/>
</dbReference>
<dbReference type="EMBL" id="CP120992">
    <property type="protein sequence ID" value="WLQ39547.1"/>
    <property type="molecule type" value="Genomic_DNA"/>
</dbReference>
<evidence type="ECO:0000259" key="1">
    <source>
        <dbReference type="PROSITE" id="PS51819"/>
    </source>
</evidence>